<sequence>MNQLQLYLNNQLVDLSDDSPIALTLQINNLAEVKNQQGNTSNQFKLPLTQRNRQILGFPDDVAFTTNLPYDNYEARIIQDGLEIVPSAIAQLNLIEQDTASVTVLSGNVDFFDALDVKIYDMGDNTTDIGKQNAFGPYQHTWDLNTVAHSQNNTSGFIWPVIDYGRIATDFSNNPQIDVRYQRPGFFLKTAIELFAQTAGYKIDQSSFLLRQPMYDKLIVQFANDNLEHGTDYQNSTALGVNASLGNDLNEDHPDTRYNIGTIIFNNILNSDSNYQASAGTYIAKAVTKVTFTVKIPSFYFYGKFVGDYASNLDINIIYTDPVNGDTTLATHNFDLKDNIVIDKQPGFFNFYAHKNTTDPVTLSVDAELPKGGKLHVGYEFKGFTGSRFSMPGTTELTIKADNQDTLFGQDIQCERIFPDITQKDLLKDTLQRFGIICQTNNTTRMVTFSSFRDIVNNIPVATNWTSKCVDQGKTVAFQLGNYAQVNTMTYKEDDAILPKNFGNAQINVADKTLPLTTALFESQFAPTLNRPYIGGNMAQILKIDTSQDADAVDFSISTQPRLLIDQKIDLRQQNGAPSVTFTDGTNRITVNDVISLPYFYKPGGEHSLLWEDLRIAYYPELEKILQQTKKVVRYFLLTPRDILELNLLIPVYLEQDGCYYYINKIDSWRSGQPTKVELVKLG</sequence>
<protein>
    <submittedName>
        <fullName evidence="1">Uncharacterized protein</fullName>
    </submittedName>
</protein>
<evidence type="ECO:0000313" key="2">
    <source>
        <dbReference type="Proteomes" id="UP000548326"/>
    </source>
</evidence>
<dbReference type="AlphaFoldDB" id="A0A841JJ91"/>
<gene>
    <name evidence="1" type="ORF">HDF22_004694</name>
</gene>
<evidence type="ECO:0000313" key="1">
    <source>
        <dbReference type="EMBL" id="MBB6130554.1"/>
    </source>
</evidence>
<reference evidence="1 2" key="1">
    <citation type="submission" date="2020-08" db="EMBL/GenBank/DDBJ databases">
        <title>Genomic Encyclopedia of Type Strains, Phase IV (KMG-V): Genome sequencing to study the core and pangenomes of soil and plant-associated prokaryotes.</title>
        <authorList>
            <person name="Whitman W."/>
        </authorList>
    </citation>
    <scope>NUCLEOTIDE SEQUENCE [LARGE SCALE GENOMIC DNA]</scope>
    <source>
        <strain evidence="1 2">MP601</strain>
    </source>
</reference>
<proteinExistence type="predicted"/>
<organism evidence="1 2">
    <name type="scientific">Mucilaginibacter lappiensis</name>
    <dbReference type="NCBI Taxonomy" id="354630"/>
    <lineage>
        <taxon>Bacteria</taxon>
        <taxon>Pseudomonadati</taxon>
        <taxon>Bacteroidota</taxon>
        <taxon>Sphingobacteriia</taxon>
        <taxon>Sphingobacteriales</taxon>
        <taxon>Sphingobacteriaceae</taxon>
        <taxon>Mucilaginibacter</taxon>
    </lineage>
</organism>
<comment type="caution">
    <text evidence="1">The sequence shown here is derived from an EMBL/GenBank/DDBJ whole genome shotgun (WGS) entry which is preliminary data.</text>
</comment>
<dbReference type="RefSeq" id="WP_183589299.1">
    <property type="nucleotide sequence ID" value="NZ_JACHCA010000015.1"/>
</dbReference>
<accession>A0A841JJ91</accession>
<dbReference type="Proteomes" id="UP000548326">
    <property type="component" value="Unassembled WGS sequence"/>
</dbReference>
<name>A0A841JJ91_9SPHI</name>
<dbReference type="EMBL" id="JACHCA010000015">
    <property type="protein sequence ID" value="MBB6130554.1"/>
    <property type="molecule type" value="Genomic_DNA"/>
</dbReference>